<dbReference type="InterPro" id="IPR050415">
    <property type="entry name" value="MRET"/>
</dbReference>
<dbReference type="InterPro" id="IPR017938">
    <property type="entry name" value="Riboflavin_synthase-like_b-brl"/>
</dbReference>
<dbReference type="NCBIfam" id="NF045803">
    <property type="entry name" value="MethMoxFADbindMmoC"/>
    <property type="match status" value="1"/>
</dbReference>
<sequence>MRQAGKVGLILSSADRTVLALRALCWQRWGTAALTPEIVQTSVGDQFANCELSIRHLGKEIMFKVRAITEDQQELTFECSPSEDVISGGLKRDVILLASCREGGCATCKADVLDGDYELGNCSVQALPPDEEESGVVLLCRTFPRSDLVIQLPYTHDRISFQKINTDWRGEIVAVERISSNVARLQIEPKDPLTGEAIKIPFVPGQYLDIEIPGAGVRRSYSMATTSVEPRLDFLIRLLPDGRFSNFLSNEAKPGLAVKLEGPFGVFNLRENGFRPRYFVAGGTGLSPVLSMIRYMQQEQHPQETKLFFGVTHQHELFYIDELKKLEAAMPNFSAHVAVMQPEPDWQGSKGTVVDDLLRHLKGSKSTPDIYMCGPPGMIDATFAAAANHGVPKDHVYVEKFLATGQSQAAE</sequence>
<evidence type="ECO:0000313" key="4">
    <source>
        <dbReference type="Proteomes" id="UP000294360"/>
    </source>
</evidence>
<dbReference type="KEGG" id="mtun:MTUNDRAET4_1698"/>
<proteinExistence type="predicted"/>
<dbReference type="InterPro" id="IPR054950">
    <property type="entry name" value="MethMoxCompC"/>
</dbReference>
<dbReference type="InterPro" id="IPR006058">
    <property type="entry name" value="2Fe2S_fd_BS"/>
</dbReference>
<evidence type="ECO:0000313" key="3">
    <source>
        <dbReference type="EMBL" id="VFU08591.1"/>
    </source>
</evidence>
<dbReference type="InterPro" id="IPR008333">
    <property type="entry name" value="Cbr1-like_FAD-bd_dom"/>
</dbReference>
<protein>
    <submittedName>
        <fullName evidence="3">Soluble methane monooxygenase component C</fullName>
        <ecNumber evidence="3">1.14.13.25</ecNumber>
    </submittedName>
</protein>
<dbReference type="InterPro" id="IPR039261">
    <property type="entry name" value="FNR_nucleotide-bd"/>
</dbReference>
<dbReference type="PROSITE" id="PS51384">
    <property type="entry name" value="FAD_FR"/>
    <property type="match status" value="1"/>
</dbReference>
<organism evidence="3 4">
    <name type="scientific">Methylocella tundrae</name>
    <dbReference type="NCBI Taxonomy" id="227605"/>
    <lineage>
        <taxon>Bacteria</taxon>
        <taxon>Pseudomonadati</taxon>
        <taxon>Pseudomonadota</taxon>
        <taxon>Alphaproteobacteria</taxon>
        <taxon>Hyphomicrobiales</taxon>
        <taxon>Beijerinckiaceae</taxon>
        <taxon>Methylocella</taxon>
    </lineage>
</organism>
<dbReference type="Gene3D" id="3.40.50.80">
    <property type="entry name" value="Nucleotide-binding domain of ferredoxin-NADP reductase (FNR) module"/>
    <property type="match status" value="1"/>
</dbReference>
<feature type="domain" description="FAD-binding FR-type" evidence="2">
    <location>
        <begin position="165"/>
        <end position="270"/>
    </location>
</feature>
<feature type="domain" description="2Fe-2S ferredoxin-type" evidence="1">
    <location>
        <begin position="63"/>
        <end position="156"/>
    </location>
</feature>
<keyword evidence="3" id="KW-0503">Monooxygenase</keyword>
<evidence type="ECO:0000259" key="1">
    <source>
        <dbReference type="PROSITE" id="PS51085"/>
    </source>
</evidence>
<dbReference type="PRINTS" id="PR00410">
    <property type="entry name" value="PHEHYDRXLASE"/>
</dbReference>
<dbReference type="Pfam" id="PF00175">
    <property type="entry name" value="NAD_binding_1"/>
    <property type="match status" value="1"/>
</dbReference>
<dbReference type="InterPro" id="IPR001041">
    <property type="entry name" value="2Fe-2S_ferredoxin-type"/>
</dbReference>
<dbReference type="SUPFAM" id="SSF63380">
    <property type="entry name" value="Riboflavin synthase domain-like"/>
    <property type="match status" value="1"/>
</dbReference>
<dbReference type="Pfam" id="PF00970">
    <property type="entry name" value="FAD_binding_6"/>
    <property type="match status" value="1"/>
</dbReference>
<dbReference type="Proteomes" id="UP000294360">
    <property type="component" value="Chromosome"/>
</dbReference>
<dbReference type="PANTHER" id="PTHR47354">
    <property type="entry name" value="NADH OXIDOREDUCTASE HCR"/>
    <property type="match status" value="1"/>
</dbReference>
<dbReference type="InterPro" id="IPR017927">
    <property type="entry name" value="FAD-bd_FR_type"/>
</dbReference>
<dbReference type="EMBL" id="LR536450">
    <property type="protein sequence ID" value="VFU08591.1"/>
    <property type="molecule type" value="Genomic_DNA"/>
</dbReference>
<keyword evidence="3" id="KW-0560">Oxidoreductase</keyword>
<dbReference type="Pfam" id="PF00111">
    <property type="entry name" value="Fer2"/>
    <property type="match status" value="1"/>
</dbReference>
<dbReference type="CDD" id="cd06210">
    <property type="entry name" value="MMO_FAD_NAD_binding"/>
    <property type="match status" value="1"/>
</dbReference>
<dbReference type="InterPro" id="IPR001433">
    <property type="entry name" value="OxRdtase_FAD/NAD-bd"/>
</dbReference>
<reference evidence="3 4" key="1">
    <citation type="submission" date="2019-03" db="EMBL/GenBank/DDBJ databases">
        <authorList>
            <person name="Kox A.R. M."/>
        </authorList>
    </citation>
    <scope>NUCLEOTIDE SEQUENCE [LARGE SCALE GENOMIC DNA]</scope>
    <source>
        <strain evidence="3">MTUNDRAET4 annotated genome</strain>
    </source>
</reference>
<dbReference type="InterPro" id="IPR036010">
    <property type="entry name" value="2Fe-2S_ferredoxin-like_sf"/>
</dbReference>
<dbReference type="Gene3D" id="2.40.30.10">
    <property type="entry name" value="Translation factors"/>
    <property type="match status" value="1"/>
</dbReference>
<dbReference type="EC" id="1.14.13.25" evidence="3"/>
<dbReference type="GO" id="GO:0015049">
    <property type="term" value="F:methane monooxygenase [NAD(P)H] activity"/>
    <property type="evidence" value="ECO:0007669"/>
    <property type="project" value="UniProtKB-EC"/>
</dbReference>
<dbReference type="PROSITE" id="PS51085">
    <property type="entry name" value="2FE2S_FER_2"/>
    <property type="match status" value="1"/>
</dbReference>
<dbReference type="SUPFAM" id="SSF52343">
    <property type="entry name" value="Ferredoxin reductase-like, C-terminal NADP-linked domain"/>
    <property type="match status" value="1"/>
</dbReference>
<dbReference type="AlphaFoldDB" id="A0A4U8Z0C6"/>
<dbReference type="GO" id="GO:0051537">
    <property type="term" value="F:2 iron, 2 sulfur cluster binding"/>
    <property type="evidence" value="ECO:0007669"/>
    <property type="project" value="InterPro"/>
</dbReference>
<evidence type="ECO:0000259" key="2">
    <source>
        <dbReference type="PROSITE" id="PS51384"/>
    </source>
</evidence>
<name>A0A4U8Z0C6_METTU</name>
<dbReference type="Gene3D" id="3.10.20.30">
    <property type="match status" value="1"/>
</dbReference>
<gene>
    <name evidence="3" type="primary">mmoC</name>
    <name evidence="3" type="ORF">MTUNDRAET4_1698</name>
</gene>
<dbReference type="PANTHER" id="PTHR47354:SF5">
    <property type="entry name" value="PROTEIN RFBI"/>
    <property type="match status" value="1"/>
</dbReference>
<dbReference type="SUPFAM" id="SSF54292">
    <property type="entry name" value="2Fe-2S ferredoxin-like"/>
    <property type="match status" value="1"/>
</dbReference>
<dbReference type="CDD" id="cd00207">
    <property type="entry name" value="fer2"/>
    <property type="match status" value="1"/>
</dbReference>
<dbReference type="PROSITE" id="PS00197">
    <property type="entry name" value="2FE2S_FER_1"/>
    <property type="match status" value="1"/>
</dbReference>
<dbReference type="InterPro" id="IPR012675">
    <property type="entry name" value="Beta-grasp_dom_sf"/>
</dbReference>
<accession>A0A4U8Z0C6</accession>